<comment type="pathway">
    <text evidence="2">Carbohydrate biosynthesis; dTDP-L-rhamnose biosynthesis.</text>
</comment>
<dbReference type="InterPro" id="IPR029903">
    <property type="entry name" value="RmlD-like-bd"/>
</dbReference>
<dbReference type="Proteomes" id="UP000233517">
    <property type="component" value="Unassembled WGS sequence"/>
</dbReference>
<dbReference type="GO" id="GO:0005829">
    <property type="term" value="C:cytosol"/>
    <property type="evidence" value="ECO:0007669"/>
    <property type="project" value="TreeGrafter"/>
</dbReference>
<dbReference type="InterPro" id="IPR005913">
    <property type="entry name" value="dTDP_dehydrorham_reduct"/>
</dbReference>
<dbReference type="Gene3D" id="3.90.25.10">
    <property type="entry name" value="UDP-galactose 4-epimerase, domain 1"/>
    <property type="match status" value="1"/>
</dbReference>
<gene>
    <name evidence="4" type="ORF">CVU82_02890</name>
</gene>
<organism evidence="4 5">
    <name type="scientific">Candidatus Falkowbacteria bacterium HGW-Falkowbacteria-1</name>
    <dbReference type="NCBI Taxonomy" id="2013768"/>
    <lineage>
        <taxon>Bacteria</taxon>
        <taxon>Candidatus Falkowiibacteriota</taxon>
    </lineage>
</organism>
<protein>
    <recommendedName>
        <fullName evidence="2">dTDP-4-dehydrorhamnose reductase</fullName>
        <ecNumber evidence="2">1.1.1.133</ecNumber>
    </recommendedName>
</protein>
<dbReference type="Pfam" id="PF04321">
    <property type="entry name" value="RmlD_sub_bind"/>
    <property type="match status" value="1"/>
</dbReference>
<name>A0A2N2E9W6_9BACT</name>
<dbReference type="PANTHER" id="PTHR10491">
    <property type="entry name" value="DTDP-4-DEHYDRORHAMNOSE REDUCTASE"/>
    <property type="match status" value="1"/>
</dbReference>
<keyword evidence="2" id="KW-0521">NADP</keyword>
<evidence type="ECO:0000259" key="3">
    <source>
        <dbReference type="Pfam" id="PF04321"/>
    </source>
</evidence>
<proteinExistence type="inferred from homology"/>
<sequence>MKKVLILGSDGNLGGQLLKTIGDSSDTQVFAYNRKDLDLLDYDSIVPKISRIRPDIIINTASYNAVDRCEEFEDEFKLAKKINGETLKFLGKAAIKNNSVLVHYSSDYVFGGDICEEDGCGDDCLLSFKERGGFKEDDIPCPVNKYGLSKLLGEEELKKLEDKKLKYYIIRTSKLFGPKGKSNESKDSFFDLMLKIAKDRQEINVVNEELSCFTYTFDLASQTWDILNDKKDFGIYHIRNSEPAIWYDAARELFKIKNINIRVNPVTSDAFPRPAKRPKYSVLANSKLPALRDWKEALKEYLINYK</sequence>
<dbReference type="GO" id="GO:0008831">
    <property type="term" value="F:dTDP-4-dehydrorhamnose reductase activity"/>
    <property type="evidence" value="ECO:0007669"/>
    <property type="project" value="UniProtKB-EC"/>
</dbReference>
<dbReference type="UniPathway" id="UPA00124"/>
<dbReference type="Gene3D" id="3.40.50.720">
    <property type="entry name" value="NAD(P)-binding Rossmann-like Domain"/>
    <property type="match status" value="1"/>
</dbReference>
<feature type="domain" description="RmlD-like substrate binding" evidence="3">
    <location>
        <begin position="3"/>
        <end position="304"/>
    </location>
</feature>
<dbReference type="EMBL" id="PHAI01000002">
    <property type="protein sequence ID" value="PKM91515.1"/>
    <property type="molecule type" value="Genomic_DNA"/>
</dbReference>
<comment type="function">
    <text evidence="2">Catalyzes the reduction of dTDP-6-deoxy-L-lyxo-4-hexulose to yield dTDP-L-rhamnose.</text>
</comment>
<comment type="similarity">
    <text evidence="1 2">Belongs to the dTDP-4-dehydrorhamnose reductase family.</text>
</comment>
<evidence type="ECO:0000256" key="2">
    <source>
        <dbReference type="RuleBase" id="RU364082"/>
    </source>
</evidence>
<reference evidence="4 5" key="1">
    <citation type="journal article" date="2017" name="ISME J.">
        <title>Potential for microbial H2 and metal transformations associated with novel bacteria and archaea in deep terrestrial subsurface sediments.</title>
        <authorList>
            <person name="Hernsdorf A.W."/>
            <person name="Amano Y."/>
            <person name="Miyakawa K."/>
            <person name="Ise K."/>
            <person name="Suzuki Y."/>
            <person name="Anantharaman K."/>
            <person name="Probst A."/>
            <person name="Burstein D."/>
            <person name="Thomas B.C."/>
            <person name="Banfield J.F."/>
        </authorList>
    </citation>
    <scope>NUCLEOTIDE SEQUENCE [LARGE SCALE GENOMIC DNA]</scope>
    <source>
        <strain evidence="4">HGW-Falkowbacteria-1</strain>
    </source>
</reference>
<dbReference type="CDD" id="cd05254">
    <property type="entry name" value="dTDP_HR_like_SDR_e"/>
    <property type="match status" value="1"/>
</dbReference>
<dbReference type="AlphaFoldDB" id="A0A2N2E9W6"/>
<accession>A0A2N2E9W6</accession>
<dbReference type="PANTHER" id="PTHR10491:SF4">
    <property type="entry name" value="METHIONINE ADENOSYLTRANSFERASE 2 SUBUNIT BETA"/>
    <property type="match status" value="1"/>
</dbReference>
<dbReference type="InterPro" id="IPR036291">
    <property type="entry name" value="NAD(P)-bd_dom_sf"/>
</dbReference>
<evidence type="ECO:0000256" key="1">
    <source>
        <dbReference type="ARBA" id="ARBA00010944"/>
    </source>
</evidence>
<evidence type="ECO:0000313" key="5">
    <source>
        <dbReference type="Proteomes" id="UP000233517"/>
    </source>
</evidence>
<evidence type="ECO:0000313" key="4">
    <source>
        <dbReference type="EMBL" id="PKM91515.1"/>
    </source>
</evidence>
<dbReference type="EC" id="1.1.1.133" evidence="2"/>
<dbReference type="SUPFAM" id="SSF51735">
    <property type="entry name" value="NAD(P)-binding Rossmann-fold domains"/>
    <property type="match status" value="1"/>
</dbReference>
<comment type="caution">
    <text evidence="4">The sequence shown here is derived from an EMBL/GenBank/DDBJ whole genome shotgun (WGS) entry which is preliminary data.</text>
</comment>
<dbReference type="GO" id="GO:0019305">
    <property type="term" value="P:dTDP-rhamnose biosynthetic process"/>
    <property type="evidence" value="ECO:0007669"/>
    <property type="project" value="UniProtKB-UniPathway"/>
</dbReference>
<keyword evidence="2" id="KW-0560">Oxidoreductase</keyword>